<organism evidence="6 7">
    <name type="scientific">Phytophthora pseudosyringae</name>
    <dbReference type="NCBI Taxonomy" id="221518"/>
    <lineage>
        <taxon>Eukaryota</taxon>
        <taxon>Sar</taxon>
        <taxon>Stramenopiles</taxon>
        <taxon>Oomycota</taxon>
        <taxon>Peronosporomycetes</taxon>
        <taxon>Peronosporales</taxon>
        <taxon>Peronosporaceae</taxon>
        <taxon>Phytophthora</taxon>
    </lineage>
</organism>
<feature type="compositionally biased region" description="Polar residues" evidence="3">
    <location>
        <begin position="261"/>
        <end position="272"/>
    </location>
</feature>
<feature type="compositionally biased region" description="Basic residues" evidence="3">
    <location>
        <begin position="1521"/>
        <end position="1534"/>
    </location>
</feature>
<dbReference type="SMART" id="SM00573">
    <property type="entry name" value="HSA"/>
    <property type="match status" value="1"/>
</dbReference>
<evidence type="ECO:0000256" key="3">
    <source>
        <dbReference type="SAM" id="MobiDB-lite"/>
    </source>
</evidence>
<feature type="compositionally biased region" description="Polar residues" evidence="3">
    <location>
        <begin position="229"/>
        <end position="251"/>
    </location>
</feature>
<feature type="compositionally biased region" description="Low complexity" evidence="3">
    <location>
        <begin position="2094"/>
        <end position="2104"/>
    </location>
</feature>
<feature type="compositionally biased region" description="Basic and acidic residues" evidence="3">
    <location>
        <begin position="70"/>
        <end position="79"/>
    </location>
</feature>
<feature type="region of interest" description="Disordered" evidence="3">
    <location>
        <begin position="394"/>
        <end position="431"/>
    </location>
</feature>
<dbReference type="CDD" id="cd18793">
    <property type="entry name" value="SF2_C_SNF"/>
    <property type="match status" value="1"/>
</dbReference>
<dbReference type="GO" id="GO:0005524">
    <property type="term" value="F:ATP binding"/>
    <property type="evidence" value="ECO:0007669"/>
    <property type="project" value="InterPro"/>
</dbReference>
<dbReference type="OrthoDB" id="372624at2759"/>
<feature type="region of interest" description="Disordered" evidence="3">
    <location>
        <begin position="584"/>
        <end position="606"/>
    </location>
</feature>
<feature type="region of interest" description="Disordered" evidence="3">
    <location>
        <begin position="40"/>
        <end position="272"/>
    </location>
</feature>
<dbReference type="GO" id="GO:0016787">
    <property type="term" value="F:hydrolase activity"/>
    <property type="evidence" value="ECO:0007669"/>
    <property type="project" value="UniProtKB-KW"/>
</dbReference>
<evidence type="ECO:0000313" key="6">
    <source>
        <dbReference type="EMBL" id="KAG7385233.1"/>
    </source>
</evidence>
<dbReference type="GO" id="GO:0006325">
    <property type="term" value="P:chromatin organization"/>
    <property type="evidence" value="ECO:0007669"/>
    <property type="project" value="UniProtKB-KW"/>
</dbReference>
<name>A0A8T1VZ97_9STRA</name>
<keyword evidence="1" id="KW-0378">Hydrolase</keyword>
<feature type="region of interest" description="Disordered" evidence="3">
    <location>
        <begin position="2094"/>
        <end position="2119"/>
    </location>
</feature>
<dbReference type="InterPro" id="IPR000330">
    <property type="entry name" value="SNF2_N"/>
</dbReference>
<dbReference type="Pfam" id="PF00249">
    <property type="entry name" value="Myb_DNA-binding"/>
    <property type="match status" value="1"/>
</dbReference>
<dbReference type="SMART" id="SM00717">
    <property type="entry name" value="SANT"/>
    <property type="match status" value="1"/>
</dbReference>
<feature type="domain" description="HSA" evidence="5">
    <location>
        <begin position="303"/>
        <end position="376"/>
    </location>
</feature>
<dbReference type="PROSITE" id="PS51204">
    <property type="entry name" value="HSA"/>
    <property type="match status" value="1"/>
</dbReference>
<dbReference type="Proteomes" id="UP000694044">
    <property type="component" value="Unassembled WGS sequence"/>
</dbReference>
<keyword evidence="2" id="KW-0156">Chromatin regulator</keyword>
<reference evidence="6" key="1">
    <citation type="submission" date="2021-02" db="EMBL/GenBank/DDBJ databases">
        <authorList>
            <person name="Palmer J.M."/>
        </authorList>
    </citation>
    <scope>NUCLEOTIDE SEQUENCE</scope>
    <source>
        <strain evidence="6">SCRP734</strain>
    </source>
</reference>
<sequence length="2119" mass="227026">MASDSDGSPSSSAVVLRSIRGKLVEYKESLLRQLVDERKAALATSKEQKREDAKEDGGYSVAEQETAPLEEEKQVDAARAEQPTPEDDGESAAPVEKSPAETKGESSAAAEEPVEMSPPAKTTEDEGVLKKRRLVEAEAESAVQFENDAVSAKKAKRSKTKSQQSEKTADSNSGRIRKQEEERTGAVDAQEALPQGTPYRVVRTPVPPSKYLMQKRREEEASDREALRQPQQPLLLTSSAPTVAEHSTNNGVVGAKRPASTPRSSSISVDSTNAEFERRLRESARLHHEINKRSSTVTRKRQLPRLPTPARRKSHWDFLLEEMKWMATDFAQERNWKQVMQHRLAADVIVAQNAESVRQEQENRQMARGVALQVSAFWRTMERIAARSRVRFEAGGTDSSGHGEMDDPLCGDQSVASEDDGKRGRSENSDLAATDDGVLALKYHTINVATSNGIDAKSNGKGGEKAEPVLTSAKTQMTYIVSAGKRARSAMTSSSAEYFDTDKSTTWSLREAAFRDLQARCSALQAKGGPTIILAAFQLLALRWMLDLYSSGLNIFLNDQLGMGKATTIVAFLSLIEIVSSQKKQRHQHQQDGEKANAPTPEDANVDKPIGPHLIIVSEEELHKWRYYLRIWHPDRRIQLYEGAGNTSSYREQLQREWKMTPRTHAHKSEDNFLVARPSADDDEELDDDERAEPIYCVLCSVKAFADDREAFVAFTDWQMVVVENEHGDQFDDSAFVSALQQLRQQQRRVLCNGQSIENWKNTALRLQYAEFLVREAPAYEDGNTTQSSQHRVEEWPVRELQVERASVAEVMQLYGKSSSVRTSLWKASSEEDTPQYMNALLLALSCLSLRRVRSEVEPELGKIEEISVSCQFSASQKTQYRHALSGFAATLDTSSGHEERLSVWLQLLLRLREICNCVDIVNDLDKLGHADIRLLTSCSAKLEALEPLLRRLTLQEGKKVVIYCQFSAMFPVLELFLSLLDISYVRVTGSTAMQRRALCHFSDRPVVRVALVSTRLSMTNGRRAISIFGGEAIIVVDGDWNAICDAKLRASWAKVAVGGADTLPVYRLHCENTIEASLLCVGASLTEKVFGEMSPQELLAVPSDMALSLTIEKPSWWSSTATSSGGNGLTGTGGMAKLASVAQQVEKEVKYCGDASELESPLIVHNVDLDAEEHLLLANTDELTPVEWYAVNYVHGVTDKKTKPGGEGNTVARDADSIEDEGTASWNESNAVLQSDQRSFEKLASLEVNRQWQEGDAASQLFFDLDFHYNGGADESPLEKLFMQMRMEGMETHFDVYKPPQPPSLEDTNAQSCLSSEAGSNTNNQMTYRVSYRVPAPLPPATVPGKSKLEHAIGQNGDVSKLTKFSKKQRANAAAMAARAGMPGLAPGGSANAAAASAGVKRKLESQLGGIKSGPQKEQRVDLEGIPVPDASEFADDDFWGDTNLDALDSAEWDDPALLSGILGVGVGGNGTGVSSTTSSSGTASSAGASAVPGSGAAGNAAGAGAHADTGHSKTGSQKSSKKSKTGTGRTRKSSMSSSDSGRDAWSVHDDIVLKKLFELYGANWTLIAQVFNSSTAVSRFVSKKRSPRQCYDRYGKIISGSLATSTTGATATTIGTKDVKSGTSLKAQRAAAAASVAAAQLTPAVLDARIGLPHGELLLMFPQRHSIPGLPPPSIVSAPSLEEMTLTHRRKQAVTEAGASKNPAVTHAGELDDLKSIKTSFDAIIQCMKHKTSPPPIPIPVGTGSTASASTAAPATSSSTDFGTKASLTAASFPPSQAPTPTQTPTAAPVDTTPTKASTKSPKKATVAVAPGAKAMPVVVPPPHKSHTDMISLLPTVVLGPDEVIKRSKEAAVVAVQAAAAVASVGREGSPLSASGDAMLGAGSDFGASVSSSMPRRSHAASLTSDMSAVGVMPPSAIPPTIQATGAAVATVTLGAPTQPTTDATTGAWGGNMVQENGLNANAPLDLSRVAATPGAGGNESQRAPMPVTTSTLLHVLDRMPEIKNKIQSILNRTDCSESQKVAMIARLLSNTNAINNTNALVVSGTPASATQNSSAVLSALTADASLLSSSDMLLDSETPIPMPAALVASSSADGATSSALAPQGQLFQPPSASSQP</sequence>
<evidence type="ECO:0000256" key="1">
    <source>
        <dbReference type="ARBA" id="ARBA00022801"/>
    </source>
</evidence>
<evidence type="ECO:0000256" key="2">
    <source>
        <dbReference type="ARBA" id="ARBA00022853"/>
    </source>
</evidence>
<feature type="compositionally biased region" description="Low complexity" evidence="3">
    <location>
        <begin position="1474"/>
        <end position="1507"/>
    </location>
</feature>
<comment type="caution">
    <text evidence="6">The sequence shown here is derived from an EMBL/GenBank/DDBJ whole genome shotgun (WGS) entry which is preliminary data.</text>
</comment>
<feature type="compositionally biased region" description="Low complexity" evidence="3">
    <location>
        <begin position="1771"/>
        <end position="1808"/>
    </location>
</feature>
<dbReference type="InterPro" id="IPR001005">
    <property type="entry name" value="SANT/Myb"/>
</dbReference>
<dbReference type="InterPro" id="IPR049730">
    <property type="entry name" value="SNF2/RAD54-like_C"/>
</dbReference>
<dbReference type="Pfam" id="PF00176">
    <property type="entry name" value="SNF2-rel_dom"/>
    <property type="match status" value="1"/>
</dbReference>
<feature type="compositionally biased region" description="Basic and acidic residues" evidence="3">
    <location>
        <begin position="215"/>
        <end position="227"/>
    </location>
</feature>
<gene>
    <name evidence="6" type="ORF">PHYPSEUDO_001702</name>
</gene>
<evidence type="ECO:0000313" key="7">
    <source>
        <dbReference type="Proteomes" id="UP000694044"/>
    </source>
</evidence>
<dbReference type="PANTHER" id="PTHR10799">
    <property type="entry name" value="SNF2/RAD54 HELICASE FAMILY"/>
    <property type="match status" value="1"/>
</dbReference>
<evidence type="ECO:0000259" key="5">
    <source>
        <dbReference type="PROSITE" id="PS51204"/>
    </source>
</evidence>
<feature type="region of interest" description="Disordered" evidence="3">
    <location>
        <begin position="1734"/>
        <end position="1810"/>
    </location>
</feature>
<dbReference type="Pfam" id="PF07529">
    <property type="entry name" value="HSA"/>
    <property type="match status" value="1"/>
</dbReference>
<feature type="domain" description="Myb-like" evidence="4">
    <location>
        <begin position="1539"/>
        <end position="1600"/>
    </location>
</feature>
<dbReference type="InterPro" id="IPR014012">
    <property type="entry name" value="HSA_dom"/>
</dbReference>
<protein>
    <submittedName>
        <fullName evidence="6">Uncharacterized protein</fullName>
    </submittedName>
</protein>
<dbReference type="PROSITE" id="PS50090">
    <property type="entry name" value="MYB_LIKE"/>
    <property type="match status" value="1"/>
</dbReference>
<feature type="compositionally biased region" description="Low complexity" evidence="3">
    <location>
        <begin position="1744"/>
        <end position="1762"/>
    </location>
</feature>
<proteinExistence type="predicted"/>
<feature type="compositionally biased region" description="Polar residues" evidence="3">
    <location>
        <begin position="2108"/>
        <end position="2119"/>
    </location>
</feature>
<accession>A0A8T1VZ97</accession>
<feature type="compositionally biased region" description="Basic and acidic residues" evidence="3">
    <location>
        <begin position="40"/>
        <end position="57"/>
    </location>
</feature>
<dbReference type="EMBL" id="JAGDFM010000126">
    <property type="protein sequence ID" value="KAG7385233.1"/>
    <property type="molecule type" value="Genomic_DNA"/>
</dbReference>
<feature type="region of interest" description="Disordered" evidence="3">
    <location>
        <begin position="1474"/>
        <end position="1545"/>
    </location>
</feature>
<evidence type="ECO:0000259" key="4">
    <source>
        <dbReference type="PROSITE" id="PS50090"/>
    </source>
</evidence>
<dbReference type="CDD" id="cd00167">
    <property type="entry name" value="SANT"/>
    <property type="match status" value="1"/>
</dbReference>
<feature type="compositionally biased region" description="Basic and acidic residues" evidence="3">
    <location>
        <begin position="419"/>
        <end position="428"/>
    </location>
</feature>
<keyword evidence="7" id="KW-1185">Reference proteome</keyword>